<gene>
    <name evidence="8" type="ORF">EV192_110274</name>
</gene>
<evidence type="ECO:0000256" key="3">
    <source>
        <dbReference type="ARBA" id="ARBA00022576"/>
    </source>
</evidence>
<dbReference type="InterPro" id="IPR004838">
    <property type="entry name" value="NHTrfase_class1_PyrdxlP-BS"/>
</dbReference>
<dbReference type="GO" id="GO:0006520">
    <property type="term" value="P:amino acid metabolic process"/>
    <property type="evidence" value="ECO:0007669"/>
    <property type="project" value="InterPro"/>
</dbReference>
<evidence type="ECO:0000256" key="4">
    <source>
        <dbReference type="ARBA" id="ARBA00022679"/>
    </source>
</evidence>
<dbReference type="SUPFAM" id="SSF53383">
    <property type="entry name" value="PLP-dependent transferases"/>
    <property type="match status" value="1"/>
</dbReference>
<dbReference type="RefSeq" id="WP_132123641.1">
    <property type="nucleotide sequence ID" value="NZ_SLWS01000010.1"/>
</dbReference>
<proteinExistence type="inferred from homology"/>
<dbReference type="InterPro" id="IPR015422">
    <property type="entry name" value="PyrdxlP-dep_Trfase_small"/>
</dbReference>
<comment type="cofactor">
    <cofactor evidence="1 6">
        <name>pyridoxal 5'-phosphate</name>
        <dbReference type="ChEBI" id="CHEBI:597326"/>
    </cofactor>
</comment>
<name>A0A4R2J5Q1_9PSEU</name>
<comment type="caution">
    <text evidence="8">The sequence shown here is derived from an EMBL/GenBank/DDBJ whole genome shotgun (WGS) entry which is preliminary data.</text>
</comment>
<evidence type="ECO:0000313" key="8">
    <source>
        <dbReference type="EMBL" id="TCO53684.1"/>
    </source>
</evidence>
<protein>
    <recommendedName>
        <fullName evidence="6">Aminotransferase</fullName>
        <ecNumber evidence="6">2.6.1.-</ecNumber>
    </recommendedName>
</protein>
<evidence type="ECO:0000256" key="5">
    <source>
        <dbReference type="ARBA" id="ARBA00022898"/>
    </source>
</evidence>
<evidence type="ECO:0000256" key="6">
    <source>
        <dbReference type="RuleBase" id="RU000481"/>
    </source>
</evidence>
<feature type="domain" description="Aminotransferase class I/classII large" evidence="7">
    <location>
        <begin position="45"/>
        <end position="361"/>
    </location>
</feature>
<keyword evidence="4 6" id="KW-0808">Transferase</keyword>
<dbReference type="GO" id="GO:0030170">
    <property type="term" value="F:pyridoxal phosphate binding"/>
    <property type="evidence" value="ECO:0007669"/>
    <property type="project" value="InterPro"/>
</dbReference>
<dbReference type="InterPro" id="IPR004839">
    <property type="entry name" value="Aminotransferase_I/II_large"/>
</dbReference>
<dbReference type="Gene3D" id="3.40.640.10">
    <property type="entry name" value="Type I PLP-dependent aspartate aminotransferase-like (Major domain)"/>
    <property type="match status" value="1"/>
</dbReference>
<comment type="similarity">
    <text evidence="2 6">Belongs to the class-I pyridoxal-phosphate-dependent aminotransferase family.</text>
</comment>
<evidence type="ECO:0000259" key="7">
    <source>
        <dbReference type="Pfam" id="PF00155"/>
    </source>
</evidence>
<dbReference type="PANTHER" id="PTHR46383:SF1">
    <property type="entry name" value="ASPARTATE AMINOTRANSFERASE"/>
    <property type="match status" value="1"/>
</dbReference>
<dbReference type="InterPro" id="IPR015421">
    <property type="entry name" value="PyrdxlP-dep_Trfase_major"/>
</dbReference>
<keyword evidence="5" id="KW-0663">Pyridoxal phosphate</keyword>
<evidence type="ECO:0000313" key="9">
    <source>
        <dbReference type="Proteomes" id="UP000295680"/>
    </source>
</evidence>
<dbReference type="GO" id="GO:0008483">
    <property type="term" value="F:transaminase activity"/>
    <property type="evidence" value="ECO:0007669"/>
    <property type="project" value="UniProtKB-KW"/>
</dbReference>
<reference evidence="8 9" key="1">
    <citation type="submission" date="2019-03" db="EMBL/GenBank/DDBJ databases">
        <title>Genomic Encyclopedia of Type Strains, Phase IV (KMG-IV): sequencing the most valuable type-strain genomes for metagenomic binning, comparative biology and taxonomic classification.</title>
        <authorList>
            <person name="Goeker M."/>
        </authorList>
    </citation>
    <scope>NUCLEOTIDE SEQUENCE [LARGE SCALE GENOMIC DNA]</scope>
    <source>
        <strain evidence="8 9">DSM 45934</strain>
    </source>
</reference>
<dbReference type="AlphaFoldDB" id="A0A4R2J5Q1"/>
<evidence type="ECO:0000256" key="1">
    <source>
        <dbReference type="ARBA" id="ARBA00001933"/>
    </source>
</evidence>
<dbReference type="PROSITE" id="PS00105">
    <property type="entry name" value="AA_TRANSFER_CLASS_1"/>
    <property type="match status" value="1"/>
</dbReference>
<keyword evidence="9" id="KW-1185">Reference proteome</keyword>
<dbReference type="Pfam" id="PF00155">
    <property type="entry name" value="Aminotran_1_2"/>
    <property type="match status" value="1"/>
</dbReference>
<sequence>MAGWRVSPNLALNQQVAARVANGESIVHMGFGEARLPAFGPLVQRLVAGAGRTSYGPVAGGRAVREAAAGYFSRRRMPTSPDQIVVGPGSKPLLMALNLVVPGDVLLPKPAWNTYAPQAELAGKKAFHVPIPTSAGGVPDPGALRETILAARALGRDPRILILTLPDNPTGTLASPKLVREVCAVAEQEDLLIVSDEIYRDLVHDPATPFVSPAELAPPRTVVTTGLSKSLAVGGWRIGAARFPDGPWGQKIRDGVLSFASEVWSTLAGPMQEVAEYAFSEPPELRQRLADSARLHGVVAAAVHRIMVDAGAVCRPPAGGFYVYPDFGPVRGKLGLLGVTDSDSLAQHLLDEHAIVVLAGHLLGDDFGALKFKAATSMLYGDTAELQEQALAAADPLRLPHISDTLTRIDEAFTKLCA</sequence>
<accession>A0A4R2J5Q1</accession>
<dbReference type="PANTHER" id="PTHR46383">
    <property type="entry name" value="ASPARTATE AMINOTRANSFERASE"/>
    <property type="match status" value="1"/>
</dbReference>
<dbReference type="CDD" id="cd00609">
    <property type="entry name" value="AAT_like"/>
    <property type="match status" value="1"/>
</dbReference>
<dbReference type="EC" id="2.6.1.-" evidence="6"/>
<evidence type="ECO:0000256" key="2">
    <source>
        <dbReference type="ARBA" id="ARBA00007441"/>
    </source>
</evidence>
<dbReference type="OrthoDB" id="2192472at2"/>
<keyword evidence="3 6" id="KW-0032">Aminotransferase</keyword>
<dbReference type="InterPro" id="IPR050596">
    <property type="entry name" value="AspAT/PAT-like"/>
</dbReference>
<organism evidence="8 9">
    <name type="scientific">Actinocrispum wychmicini</name>
    <dbReference type="NCBI Taxonomy" id="1213861"/>
    <lineage>
        <taxon>Bacteria</taxon>
        <taxon>Bacillati</taxon>
        <taxon>Actinomycetota</taxon>
        <taxon>Actinomycetes</taxon>
        <taxon>Pseudonocardiales</taxon>
        <taxon>Pseudonocardiaceae</taxon>
        <taxon>Actinocrispum</taxon>
    </lineage>
</organism>
<dbReference type="Gene3D" id="3.90.1150.10">
    <property type="entry name" value="Aspartate Aminotransferase, domain 1"/>
    <property type="match status" value="1"/>
</dbReference>
<dbReference type="EMBL" id="SLWS01000010">
    <property type="protein sequence ID" value="TCO53684.1"/>
    <property type="molecule type" value="Genomic_DNA"/>
</dbReference>
<dbReference type="InterPro" id="IPR015424">
    <property type="entry name" value="PyrdxlP-dep_Trfase"/>
</dbReference>
<dbReference type="Proteomes" id="UP000295680">
    <property type="component" value="Unassembled WGS sequence"/>
</dbReference>